<keyword evidence="3" id="KW-1185">Reference proteome</keyword>
<comment type="caution">
    <text evidence="2">The sequence shown here is derived from an EMBL/GenBank/DDBJ whole genome shotgun (WGS) entry which is preliminary data.</text>
</comment>
<dbReference type="AlphaFoldDB" id="A0A371P8E5"/>
<evidence type="ECO:0000313" key="3">
    <source>
        <dbReference type="Proteomes" id="UP000265581"/>
    </source>
</evidence>
<sequence length="68" mass="7097">MNGYKACMTSDPTHARNDNDDSTTDEDGQLANPGPVPVEAEDASDTGEGRPGDLTAEAGPDQDAHPDR</sequence>
<proteinExistence type="predicted"/>
<organism evidence="2 3">
    <name type="scientific">Aeromicrobium endophyticum</name>
    <dbReference type="NCBI Taxonomy" id="2292704"/>
    <lineage>
        <taxon>Bacteria</taxon>
        <taxon>Bacillati</taxon>
        <taxon>Actinomycetota</taxon>
        <taxon>Actinomycetes</taxon>
        <taxon>Propionibacteriales</taxon>
        <taxon>Nocardioidaceae</taxon>
        <taxon>Aeromicrobium</taxon>
    </lineage>
</organism>
<protein>
    <submittedName>
        <fullName evidence="2">Uncharacterized protein</fullName>
    </submittedName>
</protein>
<name>A0A371P8E5_9ACTN</name>
<evidence type="ECO:0000313" key="2">
    <source>
        <dbReference type="EMBL" id="REK72191.1"/>
    </source>
</evidence>
<feature type="region of interest" description="Disordered" evidence="1">
    <location>
        <begin position="1"/>
        <end position="68"/>
    </location>
</feature>
<reference evidence="2 3" key="1">
    <citation type="submission" date="2018-08" db="EMBL/GenBank/DDBJ databases">
        <title>Aeromicrobium sp. M2KJ-4, whole genome shotgun sequence.</title>
        <authorList>
            <person name="Tuo L."/>
        </authorList>
    </citation>
    <scope>NUCLEOTIDE SEQUENCE [LARGE SCALE GENOMIC DNA]</scope>
    <source>
        <strain evidence="2 3">M2KJ-4</strain>
    </source>
</reference>
<gene>
    <name evidence="2" type="ORF">DX116_00645</name>
</gene>
<dbReference type="Proteomes" id="UP000265581">
    <property type="component" value="Unassembled WGS sequence"/>
</dbReference>
<evidence type="ECO:0000256" key="1">
    <source>
        <dbReference type="SAM" id="MobiDB-lite"/>
    </source>
</evidence>
<dbReference type="EMBL" id="QUBR01000001">
    <property type="protein sequence ID" value="REK72191.1"/>
    <property type="molecule type" value="Genomic_DNA"/>
</dbReference>
<accession>A0A371P8E5</accession>